<name>A0ABQ2BIJ5_9SPHI</name>
<reference evidence="2" key="1">
    <citation type="journal article" date="2019" name="Int. J. Syst. Evol. Microbiol.">
        <title>The Global Catalogue of Microorganisms (GCM) 10K type strain sequencing project: providing services to taxonomists for standard genome sequencing and annotation.</title>
        <authorList>
            <consortium name="The Broad Institute Genomics Platform"/>
            <consortium name="The Broad Institute Genome Sequencing Center for Infectious Disease"/>
            <person name="Wu L."/>
            <person name="Ma J."/>
        </authorList>
    </citation>
    <scope>NUCLEOTIDE SEQUENCE [LARGE SCALE GENOMIC DNA]</scope>
    <source>
        <strain evidence="2">CCM 8939</strain>
    </source>
</reference>
<keyword evidence="2" id="KW-1185">Reference proteome</keyword>
<protein>
    <submittedName>
        <fullName evidence="1">Uncharacterized protein</fullName>
    </submittedName>
</protein>
<dbReference type="Proteomes" id="UP000645390">
    <property type="component" value="Unassembled WGS sequence"/>
</dbReference>
<gene>
    <name evidence="1" type="ORF">GCM10008119_25260</name>
</gene>
<accession>A0ABQ2BIJ5</accession>
<dbReference type="EMBL" id="BMDJ01000007">
    <property type="protein sequence ID" value="GGI26959.1"/>
    <property type="molecule type" value="Genomic_DNA"/>
</dbReference>
<evidence type="ECO:0000313" key="2">
    <source>
        <dbReference type="Proteomes" id="UP000645390"/>
    </source>
</evidence>
<proteinExistence type="predicted"/>
<sequence length="70" mass="8298">MIQIYNLDSGEGFQNHFEFINSDYNNIVFIAATVNIKTKAYDRKNFCAEYFKDLKKRYSDKQDESTKSQI</sequence>
<comment type="caution">
    <text evidence="1">The sequence shown here is derived from an EMBL/GenBank/DDBJ whole genome shotgun (WGS) entry which is preliminary data.</text>
</comment>
<evidence type="ECO:0000313" key="1">
    <source>
        <dbReference type="EMBL" id="GGI26959.1"/>
    </source>
</evidence>
<organism evidence="1 2">
    <name type="scientific">Pedobacter mendelii</name>
    <dbReference type="NCBI Taxonomy" id="1908240"/>
    <lineage>
        <taxon>Bacteria</taxon>
        <taxon>Pseudomonadati</taxon>
        <taxon>Bacteroidota</taxon>
        <taxon>Sphingobacteriia</taxon>
        <taxon>Sphingobacteriales</taxon>
        <taxon>Sphingobacteriaceae</taxon>
        <taxon>Pedobacter</taxon>
    </lineage>
</organism>